<sequence length="227" mass="24623">MVFQARAGCPMCGIVANAASSQLDSCPPISNTQSQLDILWRDGNFTAYRENTTPVSSKGHIIIAFNLHVPSLYTLSSSDLPLLADIKTLAKRLLSSISTSTSTSGPSYTSPTPPCHDETRFRIGFITPPFKDNKIPVTDHLHAHAYIAPADRLGWWRGIAYSPIAWYSIDDLIAEIRESVSNNRVKSGYESRANAPIDSVPEAGARMGSANGDEYTIHSIAVSGMEP</sequence>
<dbReference type="InterPro" id="IPR036265">
    <property type="entry name" value="HIT-like_sf"/>
</dbReference>
<dbReference type="AlphaFoldDB" id="A0A0C3AQ24"/>
<accession>A0A0C3AQ24</accession>
<dbReference type="SUPFAM" id="SSF54197">
    <property type="entry name" value="HIT-like"/>
    <property type="match status" value="1"/>
</dbReference>
<dbReference type="STRING" id="1036808.A0A0C3AQ24"/>
<dbReference type="Proteomes" id="UP000053989">
    <property type="component" value="Unassembled WGS sequence"/>
</dbReference>
<dbReference type="OrthoDB" id="3361363at2759"/>
<evidence type="ECO:0000313" key="1">
    <source>
        <dbReference type="EMBL" id="KIM67062.1"/>
    </source>
</evidence>
<keyword evidence="2" id="KW-1185">Reference proteome</keyword>
<dbReference type="EMBL" id="KN822014">
    <property type="protein sequence ID" value="KIM67062.1"/>
    <property type="molecule type" value="Genomic_DNA"/>
</dbReference>
<protein>
    <recommendedName>
        <fullName evidence="3">HIT domain-containing protein</fullName>
    </recommendedName>
</protein>
<organism evidence="1 2">
    <name type="scientific">Scleroderma citrinum Foug A</name>
    <dbReference type="NCBI Taxonomy" id="1036808"/>
    <lineage>
        <taxon>Eukaryota</taxon>
        <taxon>Fungi</taxon>
        <taxon>Dikarya</taxon>
        <taxon>Basidiomycota</taxon>
        <taxon>Agaricomycotina</taxon>
        <taxon>Agaricomycetes</taxon>
        <taxon>Agaricomycetidae</taxon>
        <taxon>Boletales</taxon>
        <taxon>Sclerodermatineae</taxon>
        <taxon>Sclerodermataceae</taxon>
        <taxon>Scleroderma</taxon>
    </lineage>
</organism>
<gene>
    <name evidence="1" type="ORF">SCLCIDRAFT_1210535</name>
</gene>
<name>A0A0C3AQ24_9AGAM</name>
<dbReference type="InParanoid" id="A0A0C3AQ24"/>
<proteinExistence type="predicted"/>
<reference evidence="1 2" key="1">
    <citation type="submission" date="2014-04" db="EMBL/GenBank/DDBJ databases">
        <authorList>
            <consortium name="DOE Joint Genome Institute"/>
            <person name="Kuo A."/>
            <person name="Kohler A."/>
            <person name="Nagy L.G."/>
            <person name="Floudas D."/>
            <person name="Copeland A."/>
            <person name="Barry K.W."/>
            <person name="Cichocki N."/>
            <person name="Veneault-Fourrey C."/>
            <person name="LaButti K."/>
            <person name="Lindquist E.A."/>
            <person name="Lipzen A."/>
            <person name="Lundell T."/>
            <person name="Morin E."/>
            <person name="Murat C."/>
            <person name="Sun H."/>
            <person name="Tunlid A."/>
            <person name="Henrissat B."/>
            <person name="Grigoriev I.V."/>
            <person name="Hibbett D.S."/>
            <person name="Martin F."/>
            <person name="Nordberg H.P."/>
            <person name="Cantor M.N."/>
            <person name="Hua S.X."/>
        </authorList>
    </citation>
    <scope>NUCLEOTIDE SEQUENCE [LARGE SCALE GENOMIC DNA]</scope>
    <source>
        <strain evidence="1 2">Foug A</strain>
    </source>
</reference>
<reference evidence="2" key="2">
    <citation type="submission" date="2015-01" db="EMBL/GenBank/DDBJ databases">
        <title>Evolutionary Origins and Diversification of the Mycorrhizal Mutualists.</title>
        <authorList>
            <consortium name="DOE Joint Genome Institute"/>
            <consortium name="Mycorrhizal Genomics Consortium"/>
            <person name="Kohler A."/>
            <person name="Kuo A."/>
            <person name="Nagy L.G."/>
            <person name="Floudas D."/>
            <person name="Copeland A."/>
            <person name="Barry K.W."/>
            <person name="Cichocki N."/>
            <person name="Veneault-Fourrey C."/>
            <person name="LaButti K."/>
            <person name="Lindquist E.A."/>
            <person name="Lipzen A."/>
            <person name="Lundell T."/>
            <person name="Morin E."/>
            <person name="Murat C."/>
            <person name="Riley R."/>
            <person name="Ohm R."/>
            <person name="Sun H."/>
            <person name="Tunlid A."/>
            <person name="Henrissat B."/>
            <person name="Grigoriev I.V."/>
            <person name="Hibbett D.S."/>
            <person name="Martin F."/>
        </authorList>
    </citation>
    <scope>NUCLEOTIDE SEQUENCE [LARGE SCALE GENOMIC DNA]</scope>
    <source>
        <strain evidence="2">Foug A</strain>
    </source>
</reference>
<evidence type="ECO:0000313" key="2">
    <source>
        <dbReference type="Proteomes" id="UP000053989"/>
    </source>
</evidence>
<evidence type="ECO:0008006" key="3">
    <source>
        <dbReference type="Google" id="ProtNLM"/>
    </source>
</evidence>
<dbReference type="HOGENOM" id="CLU_069444_0_0_1"/>
<dbReference type="Gene3D" id="3.30.428.10">
    <property type="entry name" value="HIT-like"/>
    <property type="match status" value="1"/>
</dbReference>